<evidence type="ECO:0000256" key="1">
    <source>
        <dbReference type="ARBA" id="ARBA00004141"/>
    </source>
</evidence>
<feature type="domain" description="Peptidase S54 rhomboid" evidence="6">
    <location>
        <begin position="89"/>
        <end position="246"/>
    </location>
</feature>
<evidence type="ECO:0000256" key="4">
    <source>
        <dbReference type="ARBA" id="ARBA00023136"/>
    </source>
</evidence>
<dbReference type="InterPro" id="IPR035952">
    <property type="entry name" value="Rhomboid-like_sf"/>
</dbReference>
<keyword evidence="3 5" id="KW-1133">Transmembrane helix</keyword>
<feature type="transmembrane region" description="Helical" evidence="5">
    <location>
        <begin position="183"/>
        <end position="201"/>
    </location>
</feature>
<keyword evidence="2 5" id="KW-0812">Transmembrane</keyword>
<organism evidence="7 8">
    <name type="scientific">Halosegnis marinus</name>
    <dbReference type="NCBI Taxonomy" id="3034023"/>
    <lineage>
        <taxon>Archaea</taxon>
        <taxon>Methanobacteriati</taxon>
        <taxon>Methanobacteriota</taxon>
        <taxon>Stenosarchaea group</taxon>
        <taxon>Halobacteria</taxon>
        <taxon>Halobacteriales</taxon>
        <taxon>Natronomonadaceae</taxon>
        <taxon>Halosegnis</taxon>
    </lineage>
</organism>
<feature type="transmembrane region" description="Helical" evidence="5">
    <location>
        <begin position="102"/>
        <end position="123"/>
    </location>
</feature>
<comment type="subcellular location">
    <subcellularLocation>
        <location evidence="1">Membrane</location>
        <topology evidence="1">Multi-pass membrane protein</topology>
    </subcellularLocation>
</comment>
<proteinExistence type="predicted"/>
<protein>
    <submittedName>
        <fullName evidence="7">Rhomboid family intramembrane serine protease</fullName>
        <ecNumber evidence="7">3.4.21.-</ecNumber>
    </submittedName>
</protein>
<keyword evidence="4 5" id="KW-0472">Membrane</keyword>
<keyword evidence="7" id="KW-0378">Hydrolase</keyword>
<dbReference type="GO" id="GO:0008233">
    <property type="term" value="F:peptidase activity"/>
    <property type="evidence" value="ECO:0007669"/>
    <property type="project" value="UniProtKB-KW"/>
</dbReference>
<dbReference type="Gene3D" id="1.20.1540.10">
    <property type="entry name" value="Rhomboid-like"/>
    <property type="match status" value="1"/>
</dbReference>
<comment type="caution">
    <text evidence="7">The sequence shown here is derived from an EMBL/GenBank/DDBJ whole genome shotgun (WGS) entry which is preliminary data.</text>
</comment>
<sequence>MDPIAALSRAVLLVGALASVATLFALARPGGRWGVRLRRRFVLGVPWGTLLTVALVAAVYLFVQGGWSQWYRPLVVPFRAWSYFYPLGMLTAGLAHSGPGHLMGNLFGTLVFGTLAEYAWSHFPTRRGSESFVSLRTNPFARILAVPVAAALLSVTTGLFALGPVIGFSGVVFAFAGFALVRYPVAAVVLLAAGDLVGLLYRSWLTPVVSASGSVGYSTPWWSGIAIQGHAVGVFTGFVLAVLLFRARDELPSPGKVWLGAVAYAAAQGLWAVYLFEGGDSYVLYRAAGLGLVFLLAAVVTAAATASRRDLVAAIDLSRREAAVGLLVAVLLALSLAAVPYNLLTVDDVAPEEGSVEVRDYTVFYAEGVTDQYVAAYDLPFYEASNVTTSGLVVASDRRQVWWTAASRGQIAFAGRGGVRIGGLGWRDTVVAERAGWTVVGNRTVYTVHLRHDGETTFAYASDPSRAEPTVAGRNVSFVARDTGFSVRVTDGGTTLGRAAVPTNNSSVRVGGLTLRRNGTRLFAERNGTSVRVGTRERYD</sequence>
<gene>
    <name evidence="7" type="ORF">ACFQJ4_13195</name>
</gene>
<feature type="transmembrane region" description="Helical" evidence="5">
    <location>
        <begin position="324"/>
        <end position="344"/>
    </location>
</feature>
<dbReference type="RefSeq" id="WP_276234432.1">
    <property type="nucleotide sequence ID" value="NZ_CP119802.1"/>
</dbReference>
<feature type="transmembrane region" description="Helical" evidence="5">
    <location>
        <begin position="6"/>
        <end position="29"/>
    </location>
</feature>
<evidence type="ECO:0000256" key="2">
    <source>
        <dbReference type="ARBA" id="ARBA00022692"/>
    </source>
</evidence>
<dbReference type="GO" id="GO:0016020">
    <property type="term" value="C:membrane"/>
    <property type="evidence" value="ECO:0007669"/>
    <property type="project" value="UniProtKB-SubCell"/>
</dbReference>
<dbReference type="EMBL" id="JBHTAP010000001">
    <property type="protein sequence ID" value="MFC7236274.1"/>
    <property type="molecule type" value="Genomic_DNA"/>
</dbReference>
<dbReference type="AlphaFoldDB" id="A0ABD5ZSX0"/>
<reference evidence="7 8" key="1">
    <citation type="journal article" date="2019" name="Int. J. Syst. Evol. Microbiol.">
        <title>The Global Catalogue of Microorganisms (GCM) 10K type strain sequencing project: providing services to taxonomists for standard genome sequencing and annotation.</title>
        <authorList>
            <consortium name="The Broad Institute Genomics Platform"/>
            <consortium name="The Broad Institute Genome Sequencing Center for Infectious Disease"/>
            <person name="Wu L."/>
            <person name="Ma J."/>
        </authorList>
    </citation>
    <scope>NUCLEOTIDE SEQUENCE [LARGE SCALE GENOMIC DNA]</scope>
    <source>
        <strain evidence="7 8">DT85</strain>
    </source>
</reference>
<evidence type="ECO:0000259" key="6">
    <source>
        <dbReference type="Pfam" id="PF01694"/>
    </source>
</evidence>
<feature type="transmembrane region" description="Helical" evidence="5">
    <location>
        <begin position="41"/>
        <end position="63"/>
    </location>
</feature>
<feature type="transmembrane region" description="Helical" evidence="5">
    <location>
        <begin position="75"/>
        <end position="95"/>
    </location>
</feature>
<name>A0ABD5ZSX0_9EURY</name>
<feature type="transmembrane region" description="Helical" evidence="5">
    <location>
        <begin position="143"/>
        <end position="176"/>
    </location>
</feature>
<feature type="transmembrane region" description="Helical" evidence="5">
    <location>
        <begin position="221"/>
        <end position="245"/>
    </location>
</feature>
<evidence type="ECO:0000313" key="8">
    <source>
        <dbReference type="Proteomes" id="UP001596398"/>
    </source>
</evidence>
<keyword evidence="7" id="KW-0645">Protease</keyword>
<evidence type="ECO:0000256" key="5">
    <source>
        <dbReference type="SAM" id="Phobius"/>
    </source>
</evidence>
<dbReference type="EC" id="3.4.21.-" evidence="7"/>
<feature type="transmembrane region" description="Helical" evidence="5">
    <location>
        <begin position="282"/>
        <end position="304"/>
    </location>
</feature>
<feature type="transmembrane region" description="Helical" evidence="5">
    <location>
        <begin position="257"/>
        <end position="276"/>
    </location>
</feature>
<evidence type="ECO:0000256" key="3">
    <source>
        <dbReference type="ARBA" id="ARBA00022989"/>
    </source>
</evidence>
<dbReference type="Pfam" id="PF01694">
    <property type="entry name" value="Rhomboid"/>
    <property type="match status" value="1"/>
</dbReference>
<dbReference type="GeneID" id="79267985"/>
<dbReference type="InterPro" id="IPR022764">
    <property type="entry name" value="Peptidase_S54_rhomboid_dom"/>
</dbReference>
<keyword evidence="8" id="KW-1185">Reference proteome</keyword>
<dbReference type="SUPFAM" id="SSF144091">
    <property type="entry name" value="Rhomboid-like"/>
    <property type="match status" value="1"/>
</dbReference>
<evidence type="ECO:0000313" key="7">
    <source>
        <dbReference type="EMBL" id="MFC7236274.1"/>
    </source>
</evidence>
<dbReference type="GO" id="GO:0006508">
    <property type="term" value="P:proteolysis"/>
    <property type="evidence" value="ECO:0007669"/>
    <property type="project" value="UniProtKB-KW"/>
</dbReference>
<dbReference type="Proteomes" id="UP001596398">
    <property type="component" value="Unassembled WGS sequence"/>
</dbReference>
<accession>A0ABD5ZSX0</accession>